<feature type="compositionally biased region" description="Basic and acidic residues" evidence="13">
    <location>
        <begin position="716"/>
        <end position="743"/>
    </location>
</feature>
<feature type="compositionally biased region" description="Basic residues" evidence="13">
    <location>
        <begin position="596"/>
        <end position="605"/>
    </location>
</feature>
<dbReference type="GO" id="GO:0005634">
    <property type="term" value="C:nucleus"/>
    <property type="evidence" value="ECO:0007669"/>
    <property type="project" value="UniProtKB-SubCell"/>
</dbReference>
<feature type="compositionally biased region" description="Basic residues" evidence="13">
    <location>
        <begin position="503"/>
        <end position="512"/>
    </location>
</feature>
<dbReference type="HAMAP" id="MF_00704">
    <property type="entry name" value="Aspartoacylase"/>
    <property type="match status" value="1"/>
</dbReference>
<evidence type="ECO:0000256" key="12">
    <source>
        <dbReference type="ARBA" id="ARBA00042829"/>
    </source>
</evidence>
<dbReference type="InterPro" id="IPR055438">
    <property type="entry name" value="AstE_AspA_cat"/>
</dbReference>
<feature type="compositionally biased region" description="Basic and acidic residues" evidence="13">
    <location>
        <begin position="789"/>
        <end position="798"/>
    </location>
</feature>
<protein>
    <recommendedName>
        <fullName evidence="11">Aspartoacylase</fullName>
        <ecNumber evidence="10">3.5.1.15</ecNumber>
    </recommendedName>
    <alternativeName>
        <fullName evidence="12">Aminoacylase-2</fullName>
    </alternativeName>
</protein>
<evidence type="ECO:0000256" key="10">
    <source>
        <dbReference type="ARBA" id="ARBA00039016"/>
    </source>
</evidence>
<feature type="domain" description="Succinylglutamate desuccinylase/Aspartoacylase catalytic" evidence="15">
    <location>
        <begin position="1071"/>
        <end position="1139"/>
    </location>
</feature>
<evidence type="ECO:0000256" key="8">
    <source>
        <dbReference type="ARBA" id="ARBA00022833"/>
    </source>
</evidence>
<feature type="compositionally biased region" description="Basic and acidic residues" evidence="13">
    <location>
        <begin position="410"/>
        <end position="425"/>
    </location>
</feature>
<feature type="compositionally biased region" description="Basic and acidic residues" evidence="13">
    <location>
        <begin position="670"/>
        <end position="693"/>
    </location>
</feature>
<organism evidence="16 17">
    <name type="scientific">Pleuronectes platessa</name>
    <name type="common">European plaice</name>
    <dbReference type="NCBI Taxonomy" id="8262"/>
    <lineage>
        <taxon>Eukaryota</taxon>
        <taxon>Metazoa</taxon>
        <taxon>Chordata</taxon>
        <taxon>Craniata</taxon>
        <taxon>Vertebrata</taxon>
        <taxon>Euteleostomi</taxon>
        <taxon>Actinopterygii</taxon>
        <taxon>Neopterygii</taxon>
        <taxon>Teleostei</taxon>
        <taxon>Neoteleostei</taxon>
        <taxon>Acanthomorphata</taxon>
        <taxon>Carangaria</taxon>
        <taxon>Pleuronectiformes</taxon>
        <taxon>Pleuronectoidei</taxon>
        <taxon>Pleuronectidae</taxon>
        <taxon>Pleuronectes</taxon>
    </lineage>
</organism>
<evidence type="ECO:0000256" key="4">
    <source>
        <dbReference type="ARBA" id="ARBA00006173"/>
    </source>
</evidence>
<keyword evidence="9" id="KW-0539">Nucleus</keyword>
<comment type="cofactor">
    <cofactor evidence="1">
        <name>Zn(2+)</name>
        <dbReference type="ChEBI" id="CHEBI:29105"/>
    </cofactor>
</comment>
<evidence type="ECO:0000256" key="6">
    <source>
        <dbReference type="ARBA" id="ARBA00022723"/>
    </source>
</evidence>
<proteinExistence type="inferred from homology"/>
<evidence type="ECO:0000256" key="13">
    <source>
        <dbReference type="SAM" id="MobiDB-lite"/>
    </source>
</evidence>
<feature type="compositionally biased region" description="Basic and acidic residues" evidence="13">
    <location>
        <begin position="453"/>
        <end position="463"/>
    </location>
</feature>
<dbReference type="Proteomes" id="UP001153269">
    <property type="component" value="Unassembled WGS sequence"/>
</dbReference>
<comment type="subcellular location">
    <subcellularLocation>
        <location evidence="3">Cytoplasm</location>
    </subcellularLocation>
    <subcellularLocation>
        <location evidence="2">Nucleus</location>
    </subcellularLocation>
</comment>
<feature type="region of interest" description="Disordered" evidence="13">
    <location>
        <begin position="219"/>
        <end position="1008"/>
    </location>
</feature>
<dbReference type="Gene3D" id="2.20.25.160">
    <property type="match status" value="1"/>
</dbReference>
<dbReference type="InterPro" id="IPR016708">
    <property type="entry name" value="Aspartoacylase"/>
</dbReference>
<name>A0A9N7UNL0_PLEPL</name>
<dbReference type="InterPro" id="IPR007036">
    <property type="entry name" value="Aste_AspA_hybrid_dom"/>
</dbReference>
<dbReference type="InterPro" id="IPR050178">
    <property type="entry name" value="AspA/AstE_fam"/>
</dbReference>
<feature type="compositionally biased region" description="Basic residues" evidence="13">
    <location>
        <begin position="915"/>
        <end position="924"/>
    </location>
</feature>
<feature type="compositionally biased region" description="Basic and acidic residues" evidence="13">
    <location>
        <begin position="284"/>
        <end position="297"/>
    </location>
</feature>
<feature type="compositionally biased region" description="Polar residues" evidence="13">
    <location>
        <begin position="247"/>
        <end position="279"/>
    </location>
</feature>
<dbReference type="GO" id="GO:0046872">
    <property type="term" value="F:metal ion binding"/>
    <property type="evidence" value="ECO:0007669"/>
    <property type="project" value="UniProtKB-KW"/>
</dbReference>
<dbReference type="EC" id="3.5.1.15" evidence="10"/>
<gene>
    <name evidence="16" type="ORF">PLEPLA_LOCUS21603</name>
</gene>
<dbReference type="Pfam" id="PF24827">
    <property type="entry name" value="AstE_AspA_cat"/>
    <property type="match status" value="2"/>
</dbReference>
<feature type="compositionally biased region" description="Basic and acidic residues" evidence="13">
    <location>
        <begin position="373"/>
        <end position="383"/>
    </location>
</feature>
<dbReference type="PANTHER" id="PTHR15162:SF9">
    <property type="entry name" value="ASPARTOACYLASE"/>
    <property type="match status" value="1"/>
</dbReference>
<evidence type="ECO:0000256" key="11">
    <source>
        <dbReference type="ARBA" id="ARBA00040105"/>
    </source>
</evidence>
<evidence type="ECO:0000313" key="17">
    <source>
        <dbReference type="Proteomes" id="UP001153269"/>
    </source>
</evidence>
<evidence type="ECO:0000259" key="15">
    <source>
        <dbReference type="Pfam" id="PF24827"/>
    </source>
</evidence>
<sequence length="1414" mass="156103">MKGVRKTLEFSQSSGLVEAPSPESVHLAVETSPPDYVNEISRYLAAQSTQDQVSEAESDSGDSLFITQKPASEAESAISKRSNSPRSLPASIRQLEEEDSSSSSSSSSEGNSKTAKRKRGTRRKIIKLPLYSFPFLSENRHRALLSVQHNTALHYNAMGGFFKCVKELQRGRHGGDGLPSSVRTVDEEGGSISPLSEDEEEGSESVDCKVVERNRLVFVPSKTKRSQPQKSPETRGSNVNHHERNANDLSQMEQAENQPESKSLTQSPPEAASGTGNESVSDETMVRKERKGDDESRGQSQEDPGGPQAATSVEVEAGETPSLTEDNRAEPPATQTYDELENLSHDDVIAREEERHIPVSQPSLTQHMVNGGEEEKKKGKSGVEDEEQLKASVVSEPLKDDGEILTNNKKGKEEQIVNAEEHGEALKMTSDLPLTSGRQFEETGDCLENIESTQEKLEPILEKKRLKHEKKRPSADQEDTEVEAKDDADSSLSNDVTTETSTVKKKMKKKKRESISEGVDISCISEVDDHFQKTKEGSDDRAPESVMKKKKKKRESISEDVDISCTFNQNEKVDDADHSNKTKEGSEETDAEPVTKKKKKKKKKRESPSEDVDVYCTPDKKVKVDDADHSQKTKGGSDDRAPESVMKKKKKKRESISEGLDISCTFNQNEKVDADHSHKTKEGSDDRDAEPVTKKKKKTKKRESTAEDVDVYCTPNKKEKVDDSDHSQKTKEGSDDRDAESVTKKKKKKKSEILSRAVSEDAVAQSHDSVSVRKKKRTSSFLVADAEEKEAQMHEEQSSPRSNSAATKKPGVSAGAPETESAETAGNVEESNNGARKKKKKRKVSEVEESVEKYHEQDIEEPNETCESSLPDPTDSRVKRKKKSKRNESEMVTAEERLENVDEAVYSQTDEAVVLRKKKSKKRKSEPDHVILESPTPATDSVVSGGAPVKTCSSVSLKKKGKPSASHLAGKESSGHSPEESRDVSAKTSKETQNMPHRVSPSAQTPGVLMEMRGPTQRVSRTVTEHGEPEGTLPGAAAPPPPARTLLLLSSLTFVFVTMSSRNNGARFDEARRVAIFGGTHGNEMSGVTLVNLWVKNGAEIQRKRVEAKPFITNPRAVEKCTRYVDTDLNRAFTPENLSHVLSAPLPLPRTSQPIRAEQSVPPCPQTPADCQPAGKTAPGGGDLPYEVQRAQEINRIFGPKGSPEAYDVIFDLHNTTSNMGCTLILESSKDHFILQMMNYIKKAIAPASCLVLLNEHPLLKYSTSRSVAKHPVGLEVGPQPQGVLRSNIFEAMRVILKHALDFIELFNEGMEFPPCTVEVFRVLERIDYPRDANGNIIAMVHPNLQDGDWEPLNAGDPMFQTFDGKTIHYQGSGTVYPTFINEAAYYEKQQAFVTTRRETLGTTSGHKRAAHNL</sequence>
<evidence type="ECO:0000256" key="2">
    <source>
        <dbReference type="ARBA" id="ARBA00004123"/>
    </source>
</evidence>
<feature type="compositionally biased region" description="Polar residues" evidence="13">
    <location>
        <begin position="991"/>
        <end position="1005"/>
    </location>
</feature>
<evidence type="ECO:0000259" key="14">
    <source>
        <dbReference type="Pfam" id="PF04952"/>
    </source>
</evidence>
<dbReference type="Gene3D" id="3.40.630.10">
    <property type="entry name" value="Zn peptidases"/>
    <property type="match status" value="1"/>
</dbReference>
<keyword evidence="5" id="KW-0963">Cytoplasm</keyword>
<dbReference type="GO" id="GO:0005829">
    <property type="term" value="C:cytosol"/>
    <property type="evidence" value="ECO:0007669"/>
    <property type="project" value="TreeGrafter"/>
</dbReference>
<dbReference type="FunFam" id="2.20.25.160:FF:000001">
    <property type="entry name" value="Aspartoacylase"/>
    <property type="match status" value="1"/>
</dbReference>
<dbReference type="PANTHER" id="PTHR15162">
    <property type="entry name" value="ASPARTOACYLASE"/>
    <property type="match status" value="1"/>
</dbReference>
<feature type="region of interest" description="Disordered" evidence="13">
    <location>
        <begin position="47"/>
        <end position="121"/>
    </location>
</feature>
<feature type="compositionally biased region" description="Basic and acidic residues" evidence="13">
    <location>
        <begin position="886"/>
        <end position="900"/>
    </location>
</feature>
<feature type="region of interest" description="Disordered" evidence="13">
    <location>
        <begin position="1"/>
        <end position="32"/>
    </location>
</feature>
<feature type="compositionally biased region" description="Basic and acidic residues" evidence="13">
    <location>
        <begin position="969"/>
        <end position="990"/>
    </location>
</feature>
<dbReference type="NCBIfam" id="NF002601">
    <property type="entry name" value="PRK02259.1"/>
    <property type="match status" value="1"/>
</dbReference>
<feature type="compositionally biased region" description="Basic and acidic residues" evidence="13">
    <location>
        <begin position="618"/>
        <end position="646"/>
    </location>
</feature>
<evidence type="ECO:0000256" key="9">
    <source>
        <dbReference type="ARBA" id="ARBA00023242"/>
    </source>
</evidence>
<feature type="compositionally biased region" description="Basic and acidic residues" evidence="13">
    <location>
        <begin position="342"/>
        <end position="357"/>
    </location>
</feature>
<feature type="compositionally biased region" description="Basic and acidic residues" evidence="13">
    <location>
        <begin position="527"/>
        <end position="547"/>
    </location>
</feature>
<dbReference type="CDD" id="cd06909">
    <property type="entry name" value="M14_ASPA"/>
    <property type="match status" value="1"/>
</dbReference>
<dbReference type="Pfam" id="PF04952">
    <property type="entry name" value="AstE_AspA_hybrid"/>
    <property type="match status" value="1"/>
</dbReference>
<feature type="domain" description="AstE/AspA barrel-sandwich hybrid" evidence="14">
    <location>
        <begin position="1317"/>
        <end position="1397"/>
    </location>
</feature>
<keyword evidence="17" id="KW-1185">Reference proteome</keyword>
<evidence type="ECO:0000256" key="3">
    <source>
        <dbReference type="ARBA" id="ARBA00004496"/>
    </source>
</evidence>
<dbReference type="GO" id="GO:0016788">
    <property type="term" value="F:hydrolase activity, acting on ester bonds"/>
    <property type="evidence" value="ECO:0007669"/>
    <property type="project" value="InterPro"/>
</dbReference>
<evidence type="ECO:0000256" key="5">
    <source>
        <dbReference type="ARBA" id="ARBA00022490"/>
    </source>
</evidence>
<dbReference type="SUPFAM" id="SSF53187">
    <property type="entry name" value="Zn-dependent exopeptidases"/>
    <property type="match status" value="1"/>
</dbReference>
<evidence type="ECO:0000313" key="16">
    <source>
        <dbReference type="EMBL" id="CAB1433512.1"/>
    </source>
</evidence>
<accession>A0A9N7UNL0</accession>
<reference evidence="16" key="1">
    <citation type="submission" date="2020-03" db="EMBL/GenBank/DDBJ databases">
        <authorList>
            <person name="Weist P."/>
        </authorList>
    </citation>
    <scope>NUCLEOTIDE SEQUENCE</scope>
</reference>
<keyword evidence="8" id="KW-0862">Zinc</keyword>
<dbReference type="GO" id="GO:0019807">
    <property type="term" value="F:aspartoacylase activity"/>
    <property type="evidence" value="ECO:0007669"/>
    <property type="project" value="UniProtKB-EC"/>
</dbReference>
<comment type="similarity">
    <text evidence="4">Belongs to the AspA/AstE family. Aspartoacylase subfamily.</text>
</comment>
<feature type="compositionally biased region" description="Polar residues" evidence="13">
    <location>
        <begin position="228"/>
        <end position="239"/>
    </location>
</feature>
<feature type="region of interest" description="Disordered" evidence="13">
    <location>
        <begin position="171"/>
        <end position="207"/>
    </location>
</feature>
<feature type="compositionally biased region" description="Basic and acidic residues" evidence="13">
    <location>
        <begin position="844"/>
        <end position="857"/>
    </location>
</feature>
<keyword evidence="7" id="KW-0378">Hydrolase</keyword>
<evidence type="ECO:0000256" key="7">
    <source>
        <dbReference type="ARBA" id="ARBA00022801"/>
    </source>
</evidence>
<feature type="domain" description="Succinylglutamate desuccinylase/Aspartoacylase catalytic" evidence="15">
    <location>
        <begin position="1182"/>
        <end position="1304"/>
    </location>
</feature>
<evidence type="ECO:0000256" key="1">
    <source>
        <dbReference type="ARBA" id="ARBA00001947"/>
    </source>
</evidence>
<dbReference type="EMBL" id="CADEAL010001564">
    <property type="protein sequence ID" value="CAB1433512.1"/>
    <property type="molecule type" value="Genomic_DNA"/>
</dbReference>
<feature type="compositionally biased region" description="Polar residues" evidence="13">
    <location>
        <begin position="490"/>
        <end position="501"/>
    </location>
</feature>
<keyword evidence="6" id="KW-0479">Metal-binding</keyword>
<feature type="compositionally biased region" description="Basic and acidic residues" evidence="13">
    <location>
        <begin position="571"/>
        <end position="586"/>
    </location>
</feature>
<comment type="caution">
    <text evidence="16">The sequence shown here is derived from an EMBL/GenBank/DDBJ whole genome shotgun (WGS) entry which is preliminary data.</text>
</comment>